<comment type="similarity">
    <text evidence="4">Belongs to the BMT2 family.</text>
</comment>
<feature type="binding site" evidence="4">
    <location>
        <position position="129"/>
    </location>
    <ligand>
        <name>S-adenosyl-L-methionine</name>
        <dbReference type="ChEBI" id="CHEBI:59789"/>
    </ligand>
</feature>
<evidence type="ECO:0000313" key="7">
    <source>
        <dbReference type="Proteomes" id="UP000799537"/>
    </source>
</evidence>
<keyword evidence="1 4" id="KW-0489">Methyltransferase</keyword>
<dbReference type="GO" id="GO:0005730">
    <property type="term" value="C:nucleolus"/>
    <property type="evidence" value="ECO:0007669"/>
    <property type="project" value="UniProtKB-SubCell"/>
</dbReference>
<dbReference type="PANTHER" id="PTHR21008:SF1">
    <property type="entry name" value="25S RRNA (ADENINE(2142)-N(1))-METHYLTRANSFERASE"/>
    <property type="match status" value="1"/>
</dbReference>
<dbReference type="OrthoDB" id="5954793at2759"/>
<dbReference type="InterPro" id="IPR021867">
    <property type="entry name" value="Bmt2/SAMTOR"/>
</dbReference>
<dbReference type="Proteomes" id="UP000799537">
    <property type="component" value="Unassembled WGS sequence"/>
</dbReference>
<protein>
    <recommendedName>
        <fullName evidence="4">25S rRNA adenine-N(1) methyltransferase</fullName>
        <ecNumber evidence="4">2.1.1.-</ecNumber>
    </recommendedName>
</protein>
<dbReference type="PANTHER" id="PTHR21008">
    <property type="entry name" value="S-ADENOSYLMETHIONINE SENSOR UPSTREAM OF MTORC1-RELATED"/>
    <property type="match status" value="1"/>
</dbReference>
<keyword evidence="2 4" id="KW-0808">Transferase</keyword>
<dbReference type="RefSeq" id="XP_033660742.1">
    <property type="nucleotide sequence ID" value="XM_033814487.1"/>
</dbReference>
<keyword evidence="3 4" id="KW-0949">S-adenosyl-L-methionine</keyword>
<comment type="function">
    <text evidence="4">S-adenosyl-L-methionine-dependent methyltransferase that specifically methylates the N(1) position of an adenine present in helix 65 in 25S rRNA.</text>
</comment>
<accession>A0A6A6BZ24</accession>
<evidence type="ECO:0000256" key="3">
    <source>
        <dbReference type="ARBA" id="ARBA00022691"/>
    </source>
</evidence>
<organism evidence="6 7">
    <name type="scientific">Zasmidium cellare ATCC 36951</name>
    <dbReference type="NCBI Taxonomy" id="1080233"/>
    <lineage>
        <taxon>Eukaryota</taxon>
        <taxon>Fungi</taxon>
        <taxon>Dikarya</taxon>
        <taxon>Ascomycota</taxon>
        <taxon>Pezizomycotina</taxon>
        <taxon>Dothideomycetes</taxon>
        <taxon>Dothideomycetidae</taxon>
        <taxon>Mycosphaerellales</taxon>
        <taxon>Mycosphaerellaceae</taxon>
        <taxon>Zasmidium</taxon>
    </lineage>
</organism>
<feature type="region of interest" description="Disordered" evidence="5">
    <location>
        <begin position="1"/>
        <end position="28"/>
    </location>
</feature>
<gene>
    <name evidence="6" type="ORF">M409DRAFT_60448</name>
</gene>
<proteinExistence type="inferred from homology"/>
<comment type="subcellular location">
    <subcellularLocation>
        <location evidence="4">Nucleus</location>
        <location evidence="4">Nucleolus</location>
    </subcellularLocation>
</comment>
<evidence type="ECO:0000256" key="1">
    <source>
        <dbReference type="ARBA" id="ARBA00022603"/>
    </source>
</evidence>
<keyword evidence="4" id="KW-0539">Nucleus</keyword>
<dbReference type="AlphaFoldDB" id="A0A6A6BZ24"/>
<name>A0A6A6BZ24_ZASCE</name>
<evidence type="ECO:0000256" key="4">
    <source>
        <dbReference type="HAMAP-Rule" id="MF_03044"/>
    </source>
</evidence>
<dbReference type="HAMAP" id="MF_03044">
    <property type="entry name" value="BMT2"/>
    <property type="match status" value="1"/>
</dbReference>
<keyword evidence="7" id="KW-1185">Reference proteome</keyword>
<evidence type="ECO:0000256" key="2">
    <source>
        <dbReference type="ARBA" id="ARBA00022679"/>
    </source>
</evidence>
<feature type="compositionally biased region" description="Polar residues" evidence="5">
    <location>
        <begin position="17"/>
        <end position="28"/>
    </location>
</feature>
<dbReference type="GeneID" id="54567759"/>
<dbReference type="EC" id="2.1.1.-" evidence="4"/>
<dbReference type="GO" id="GO:0016433">
    <property type="term" value="F:rRNA (adenine) methyltransferase activity"/>
    <property type="evidence" value="ECO:0007669"/>
    <property type="project" value="UniProtKB-UniRule"/>
</dbReference>
<sequence>MGTQKKLSLKSGRPPTAKNTPPNLSSKATQKTIVTFHNLNKALAKAQTENDEPTITTLKAQFTQLGGLQAYQAASIQGQSSARGGDSSIQLLKWLPHNLPKMRMLEVGALSTQNESSKSGLFDPIVRIDLHSQAPGILQQDFMERPVPSGEEEERFDVISLSLVLNFVPDAKQRGNMLQHTTRFLQKRDALGDFAGLLFLVLPAPCVVNSRYFNDERLMLIMASLGYVMLQRKQTSKLVYYLWQLRDAPAARKEQRFGKVKVRDGAAMNNFCVVLEPEV</sequence>
<reference evidence="6" key="1">
    <citation type="journal article" date="2020" name="Stud. Mycol.">
        <title>101 Dothideomycetes genomes: a test case for predicting lifestyles and emergence of pathogens.</title>
        <authorList>
            <person name="Haridas S."/>
            <person name="Albert R."/>
            <person name="Binder M."/>
            <person name="Bloem J."/>
            <person name="Labutti K."/>
            <person name="Salamov A."/>
            <person name="Andreopoulos B."/>
            <person name="Baker S."/>
            <person name="Barry K."/>
            <person name="Bills G."/>
            <person name="Bluhm B."/>
            <person name="Cannon C."/>
            <person name="Castanera R."/>
            <person name="Culley D."/>
            <person name="Daum C."/>
            <person name="Ezra D."/>
            <person name="Gonzalez J."/>
            <person name="Henrissat B."/>
            <person name="Kuo A."/>
            <person name="Liang C."/>
            <person name="Lipzen A."/>
            <person name="Lutzoni F."/>
            <person name="Magnuson J."/>
            <person name="Mondo S."/>
            <person name="Nolan M."/>
            <person name="Ohm R."/>
            <person name="Pangilinan J."/>
            <person name="Park H.-J."/>
            <person name="Ramirez L."/>
            <person name="Alfaro M."/>
            <person name="Sun H."/>
            <person name="Tritt A."/>
            <person name="Yoshinaga Y."/>
            <person name="Zwiers L.-H."/>
            <person name="Turgeon B."/>
            <person name="Goodwin S."/>
            <person name="Spatafora J."/>
            <person name="Crous P."/>
            <person name="Grigoriev I."/>
        </authorList>
    </citation>
    <scope>NUCLEOTIDE SEQUENCE</scope>
    <source>
        <strain evidence="6">ATCC 36951</strain>
    </source>
</reference>
<evidence type="ECO:0000313" key="6">
    <source>
        <dbReference type="EMBL" id="KAF2159853.1"/>
    </source>
</evidence>
<evidence type="ECO:0000256" key="5">
    <source>
        <dbReference type="SAM" id="MobiDB-lite"/>
    </source>
</evidence>
<dbReference type="Pfam" id="PF11968">
    <property type="entry name" value="Bmt2"/>
    <property type="match status" value="1"/>
</dbReference>
<dbReference type="EMBL" id="ML993632">
    <property type="protein sequence ID" value="KAF2159853.1"/>
    <property type="molecule type" value="Genomic_DNA"/>
</dbReference>
<feature type="binding site" evidence="4">
    <location>
        <position position="108"/>
    </location>
    <ligand>
        <name>S-adenosyl-L-methionine</name>
        <dbReference type="ChEBI" id="CHEBI:59789"/>
    </ligand>
</feature>